<accession>A0A0C2J9X5</accession>
<dbReference type="AlphaFoldDB" id="A0A0C2J9X5"/>
<protein>
    <submittedName>
        <fullName evidence="1">Uncharacterized protein</fullName>
    </submittedName>
</protein>
<evidence type="ECO:0000313" key="2">
    <source>
        <dbReference type="Proteomes" id="UP000031668"/>
    </source>
</evidence>
<dbReference type="Proteomes" id="UP000031668">
    <property type="component" value="Unassembled WGS sequence"/>
</dbReference>
<keyword evidence="2" id="KW-1185">Reference proteome</keyword>
<name>A0A0C2J9X5_THEKT</name>
<organism evidence="1 2">
    <name type="scientific">Thelohanellus kitauei</name>
    <name type="common">Myxosporean</name>
    <dbReference type="NCBI Taxonomy" id="669202"/>
    <lineage>
        <taxon>Eukaryota</taxon>
        <taxon>Metazoa</taxon>
        <taxon>Cnidaria</taxon>
        <taxon>Myxozoa</taxon>
        <taxon>Myxosporea</taxon>
        <taxon>Bivalvulida</taxon>
        <taxon>Platysporina</taxon>
        <taxon>Myxobolidae</taxon>
        <taxon>Thelohanellus</taxon>
    </lineage>
</organism>
<reference evidence="1 2" key="1">
    <citation type="journal article" date="2014" name="Genome Biol. Evol.">
        <title>The genome of the myxosporean Thelohanellus kitauei shows adaptations to nutrient acquisition within its fish host.</title>
        <authorList>
            <person name="Yang Y."/>
            <person name="Xiong J."/>
            <person name="Zhou Z."/>
            <person name="Huo F."/>
            <person name="Miao W."/>
            <person name="Ran C."/>
            <person name="Liu Y."/>
            <person name="Zhang J."/>
            <person name="Feng J."/>
            <person name="Wang M."/>
            <person name="Wang M."/>
            <person name="Wang L."/>
            <person name="Yao B."/>
        </authorList>
    </citation>
    <scope>NUCLEOTIDE SEQUENCE [LARGE SCALE GENOMIC DNA]</scope>
    <source>
        <strain evidence="1">Wuqing</strain>
    </source>
</reference>
<dbReference type="EMBL" id="JWZT01003651">
    <property type="protein sequence ID" value="KII65943.1"/>
    <property type="molecule type" value="Genomic_DNA"/>
</dbReference>
<evidence type="ECO:0000313" key="1">
    <source>
        <dbReference type="EMBL" id="KII65943.1"/>
    </source>
</evidence>
<sequence length="104" mass="12284">MSWNYKRTDFSRAKGIVLIIAFIHPKNSYPVNFILVNLFHFLYWKQNFPLDGFYNRNYTGSIETSRRNGFIPHNHKCYSVLYPIEVVPNCQVTKLCDGTCKIIF</sequence>
<comment type="caution">
    <text evidence="1">The sequence shown here is derived from an EMBL/GenBank/DDBJ whole genome shotgun (WGS) entry which is preliminary data.</text>
</comment>
<proteinExistence type="predicted"/>
<gene>
    <name evidence="1" type="ORF">RF11_11362</name>
</gene>